<dbReference type="PANTHER" id="PTHR43791:SF36">
    <property type="entry name" value="TRANSPORTER, PUTATIVE (AFU_ORTHOLOGUE AFUA_6G08340)-RELATED"/>
    <property type="match status" value="1"/>
</dbReference>
<dbReference type="Proteomes" id="UP000789342">
    <property type="component" value="Unassembled WGS sequence"/>
</dbReference>
<evidence type="ECO:0000256" key="3">
    <source>
        <dbReference type="ARBA" id="ARBA00022692"/>
    </source>
</evidence>
<dbReference type="InterPro" id="IPR036259">
    <property type="entry name" value="MFS_trans_sf"/>
</dbReference>
<keyword evidence="3" id="KW-0812">Transmembrane</keyword>
<dbReference type="OrthoDB" id="2985014at2759"/>
<dbReference type="PANTHER" id="PTHR43791">
    <property type="entry name" value="PERMEASE-RELATED"/>
    <property type="match status" value="1"/>
</dbReference>
<proteinExistence type="predicted"/>
<evidence type="ECO:0000256" key="5">
    <source>
        <dbReference type="ARBA" id="ARBA00023136"/>
    </source>
</evidence>
<dbReference type="Gene3D" id="1.20.1250.20">
    <property type="entry name" value="MFS general substrate transporter like domains"/>
    <property type="match status" value="1"/>
</dbReference>
<evidence type="ECO:0000313" key="6">
    <source>
        <dbReference type="EMBL" id="CAG8749283.1"/>
    </source>
</evidence>
<dbReference type="GO" id="GO:0022857">
    <property type="term" value="F:transmembrane transporter activity"/>
    <property type="evidence" value="ECO:0007669"/>
    <property type="project" value="TreeGrafter"/>
</dbReference>
<evidence type="ECO:0000313" key="7">
    <source>
        <dbReference type="Proteomes" id="UP000789342"/>
    </source>
</evidence>
<sequence length="85" mass="9553">MTDSISIVDETNDTSPHIDSEDKKFEKKLLRKIDLRLLVITNIMYILACLDRINIGNARIAGLEKDLGLIGNQYQIALSIYFLGG</sequence>
<feature type="non-terminal residue" evidence="6">
    <location>
        <position position="1"/>
    </location>
</feature>
<organism evidence="6 7">
    <name type="scientific">Acaulospora morrowiae</name>
    <dbReference type="NCBI Taxonomy" id="94023"/>
    <lineage>
        <taxon>Eukaryota</taxon>
        <taxon>Fungi</taxon>
        <taxon>Fungi incertae sedis</taxon>
        <taxon>Mucoromycota</taxon>
        <taxon>Glomeromycotina</taxon>
        <taxon>Glomeromycetes</taxon>
        <taxon>Diversisporales</taxon>
        <taxon>Acaulosporaceae</taxon>
        <taxon>Acaulospora</taxon>
    </lineage>
</organism>
<comment type="caution">
    <text evidence="6">The sequence shown here is derived from an EMBL/GenBank/DDBJ whole genome shotgun (WGS) entry which is preliminary data.</text>
</comment>
<reference evidence="6" key="1">
    <citation type="submission" date="2021-06" db="EMBL/GenBank/DDBJ databases">
        <authorList>
            <person name="Kallberg Y."/>
            <person name="Tangrot J."/>
            <person name="Rosling A."/>
        </authorList>
    </citation>
    <scope>NUCLEOTIDE SEQUENCE</scope>
    <source>
        <strain evidence="6">CL551</strain>
    </source>
</reference>
<keyword evidence="4" id="KW-1133">Transmembrane helix</keyword>
<keyword evidence="7" id="KW-1185">Reference proteome</keyword>
<evidence type="ECO:0000256" key="4">
    <source>
        <dbReference type="ARBA" id="ARBA00022989"/>
    </source>
</evidence>
<keyword evidence="2" id="KW-0813">Transport</keyword>
<evidence type="ECO:0000256" key="1">
    <source>
        <dbReference type="ARBA" id="ARBA00004141"/>
    </source>
</evidence>
<dbReference type="AlphaFoldDB" id="A0A9N9ISA2"/>
<name>A0A9N9ISA2_9GLOM</name>
<evidence type="ECO:0000256" key="2">
    <source>
        <dbReference type="ARBA" id="ARBA00022448"/>
    </source>
</evidence>
<gene>
    <name evidence="6" type="ORF">AMORRO_LOCUS15237</name>
</gene>
<dbReference type="SUPFAM" id="SSF103473">
    <property type="entry name" value="MFS general substrate transporter"/>
    <property type="match status" value="1"/>
</dbReference>
<accession>A0A9N9ISA2</accession>
<keyword evidence="5" id="KW-0472">Membrane</keyword>
<dbReference type="EMBL" id="CAJVPV010034651">
    <property type="protein sequence ID" value="CAG8749283.1"/>
    <property type="molecule type" value="Genomic_DNA"/>
</dbReference>
<comment type="subcellular location">
    <subcellularLocation>
        <location evidence="1">Membrane</location>
        <topology evidence="1">Multi-pass membrane protein</topology>
    </subcellularLocation>
</comment>
<protein>
    <submittedName>
        <fullName evidence="6">16879_t:CDS:1</fullName>
    </submittedName>
</protein>
<dbReference type="GO" id="GO:0016020">
    <property type="term" value="C:membrane"/>
    <property type="evidence" value="ECO:0007669"/>
    <property type="project" value="UniProtKB-SubCell"/>
</dbReference>